<dbReference type="PANTHER" id="PTHR30105:SF2">
    <property type="entry name" value="DIVERGENT POLYSACCHARIDE DEACETYLASE SUPERFAMILY"/>
    <property type="match status" value="1"/>
</dbReference>
<dbReference type="GO" id="GO:0005975">
    <property type="term" value="P:carbohydrate metabolic process"/>
    <property type="evidence" value="ECO:0007669"/>
    <property type="project" value="InterPro"/>
</dbReference>
<name>A0A6C2UM09_9BACT</name>
<dbReference type="RefSeq" id="WP_136062442.1">
    <property type="nucleotide sequence ID" value="NZ_CAAHFH010000002.1"/>
</dbReference>
<dbReference type="Proteomes" id="UP000346198">
    <property type="component" value="Unassembled WGS sequence"/>
</dbReference>
<dbReference type="PROSITE" id="PS51257">
    <property type="entry name" value="PROKAR_LIPOPROTEIN"/>
    <property type="match status" value="1"/>
</dbReference>
<dbReference type="PANTHER" id="PTHR30105">
    <property type="entry name" value="UNCHARACTERIZED YIBQ-RELATED"/>
    <property type="match status" value="1"/>
</dbReference>
<dbReference type="InterPro" id="IPR011330">
    <property type="entry name" value="Glyco_hydro/deAcase_b/a-brl"/>
</dbReference>
<protein>
    <recommendedName>
        <fullName evidence="3">Divergent polysaccharide deacetylase</fullName>
    </recommendedName>
</protein>
<dbReference type="SUPFAM" id="SSF88713">
    <property type="entry name" value="Glycoside hydrolase/deacetylase"/>
    <property type="match status" value="1"/>
</dbReference>
<organism evidence="1 2">
    <name type="scientific">Pontiella sulfatireligans</name>
    <dbReference type="NCBI Taxonomy" id="2750658"/>
    <lineage>
        <taxon>Bacteria</taxon>
        <taxon>Pseudomonadati</taxon>
        <taxon>Kiritimatiellota</taxon>
        <taxon>Kiritimatiellia</taxon>
        <taxon>Kiritimatiellales</taxon>
        <taxon>Pontiellaceae</taxon>
        <taxon>Pontiella</taxon>
    </lineage>
</organism>
<proteinExistence type="predicted"/>
<accession>A0A6C2UM09</accession>
<evidence type="ECO:0000313" key="1">
    <source>
        <dbReference type="EMBL" id="VGO20943.1"/>
    </source>
</evidence>
<sequence length="259" mass="29308">MMRYSFLFLLIASLCGCRAPAPKHRHVQQPKPKREAVRQKQLFIVIDDAGLALSEVQHFLDIPVPMTIAVLPHQKQTREVCGALARDPKKETILHQPMEARDASKNPGIGAIYNTTPPAEVRVILDSSLASVQGAVGMNNHMGSRVTENPVLLDEILRYCKASDLLFLDSKTAYNSMVERVADHHGLHFEERDIFLDIQHDQEYVRRMWGKSVAHAREHGYAIVIGHAWCKETAAAINDSYETLRNQGYTFHKLSELYK</sequence>
<gene>
    <name evidence="1" type="ORF">SCARR_03010</name>
</gene>
<reference evidence="1 2" key="1">
    <citation type="submission" date="2019-04" db="EMBL/GenBank/DDBJ databases">
        <authorList>
            <person name="Van Vliet M D."/>
        </authorList>
    </citation>
    <scope>NUCLEOTIDE SEQUENCE [LARGE SCALE GENOMIC DNA]</scope>
    <source>
        <strain evidence="1 2">F21</strain>
    </source>
</reference>
<dbReference type="AlphaFoldDB" id="A0A6C2UM09"/>
<dbReference type="InterPro" id="IPR006837">
    <property type="entry name" value="Divergent_DAC"/>
</dbReference>
<dbReference type="CDD" id="cd10936">
    <property type="entry name" value="CE4_DAC2"/>
    <property type="match status" value="1"/>
</dbReference>
<keyword evidence="2" id="KW-1185">Reference proteome</keyword>
<dbReference type="Gene3D" id="3.20.20.370">
    <property type="entry name" value="Glycoside hydrolase/deacetylase"/>
    <property type="match status" value="1"/>
</dbReference>
<evidence type="ECO:0008006" key="3">
    <source>
        <dbReference type="Google" id="ProtNLM"/>
    </source>
</evidence>
<evidence type="ECO:0000313" key="2">
    <source>
        <dbReference type="Proteomes" id="UP000346198"/>
    </source>
</evidence>
<dbReference type="EMBL" id="CAAHFH010000002">
    <property type="protein sequence ID" value="VGO20943.1"/>
    <property type="molecule type" value="Genomic_DNA"/>
</dbReference>
<dbReference type="Pfam" id="PF04748">
    <property type="entry name" value="Polysacc_deac_2"/>
    <property type="match status" value="1"/>
</dbReference>